<dbReference type="SUPFAM" id="SSF53098">
    <property type="entry name" value="Ribonuclease H-like"/>
    <property type="match status" value="1"/>
</dbReference>
<accession>A0A4Y2ID96</accession>
<comment type="caution">
    <text evidence="1">The sequence shown here is derived from an EMBL/GenBank/DDBJ whole genome shotgun (WGS) entry which is preliminary data.</text>
</comment>
<proteinExistence type="predicted"/>
<dbReference type="EMBL" id="BGPR01002572">
    <property type="protein sequence ID" value="GBM75683.1"/>
    <property type="molecule type" value="Genomic_DNA"/>
</dbReference>
<evidence type="ECO:0000313" key="1">
    <source>
        <dbReference type="EMBL" id="GBM75683.1"/>
    </source>
</evidence>
<dbReference type="OrthoDB" id="6420580at2759"/>
<name>A0A4Y2ID96_ARAVE</name>
<protein>
    <submittedName>
        <fullName evidence="1">Zinc finger BED domain-containing protein 5</fullName>
    </submittedName>
</protein>
<reference evidence="1 2" key="1">
    <citation type="journal article" date="2019" name="Sci. Rep.">
        <title>Orb-weaving spider Araneus ventricosus genome elucidates the spidroin gene catalogue.</title>
        <authorList>
            <person name="Kono N."/>
            <person name="Nakamura H."/>
            <person name="Ohtoshi R."/>
            <person name="Moran D.A.P."/>
            <person name="Shinohara A."/>
            <person name="Yoshida Y."/>
            <person name="Fujiwara M."/>
            <person name="Mori M."/>
            <person name="Tomita M."/>
            <person name="Arakawa K."/>
        </authorList>
    </citation>
    <scope>NUCLEOTIDE SEQUENCE [LARGE SCALE GENOMIC DNA]</scope>
</reference>
<organism evidence="1 2">
    <name type="scientific">Araneus ventricosus</name>
    <name type="common">Orbweaver spider</name>
    <name type="synonym">Epeira ventricosa</name>
    <dbReference type="NCBI Taxonomy" id="182803"/>
    <lineage>
        <taxon>Eukaryota</taxon>
        <taxon>Metazoa</taxon>
        <taxon>Ecdysozoa</taxon>
        <taxon>Arthropoda</taxon>
        <taxon>Chelicerata</taxon>
        <taxon>Arachnida</taxon>
        <taxon>Araneae</taxon>
        <taxon>Araneomorphae</taxon>
        <taxon>Entelegynae</taxon>
        <taxon>Araneoidea</taxon>
        <taxon>Araneidae</taxon>
        <taxon>Araneus</taxon>
    </lineage>
</organism>
<gene>
    <name evidence="1" type="primary">ZBED5_73</name>
    <name evidence="1" type="ORF">AVEN_87375_1</name>
</gene>
<dbReference type="InterPro" id="IPR012337">
    <property type="entry name" value="RNaseH-like_sf"/>
</dbReference>
<dbReference type="PANTHER" id="PTHR45913:SF19">
    <property type="entry name" value="LOW QUALITY PROTEIN: ZINC FINGER BED DOMAIN-CONTAINING PROTEIN 5-LIKE"/>
    <property type="match status" value="1"/>
</dbReference>
<dbReference type="AlphaFoldDB" id="A0A4Y2ID96"/>
<dbReference type="PANTHER" id="PTHR45913">
    <property type="entry name" value="EPM2A-INTERACTING PROTEIN 1"/>
    <property type="match status" value="1"/>
</dbReference>
<sequence>MEITVDQQDDNHEVQRLTDWPVQVRNKIDFVLKKFQSISAPPEKKKYSNEYLKYGFSVTGDEDCLKPICGVCGEIFPNGSMKPSLLMRHLETKHPTYKQRNISFFRRLTNIPNLNSCLISTNKANEAAIEASYRISYIAKSGKNHTIAENLVFPCIKDAVECMFGEDHVQKIKNIPLSNSTVSRRIKDMSIDTEATINERIKRSPFFSIQVDEGTDVSDLSILLVIARYFNVNEPEENLLLCYPLTKRCTGANIFNAIQGYFCENEIDWAKCCGVCTDGGKSISGCYKGLRGSQSYQNSRSSCSLEPLLHPQTNLSNEAFARFIKEVLNQSVKVVNFIKVNSTNTRFFKSLYGDMGSLHTTLLLHTEVRWLSRGNVLTRLFELSHEVHRFFEDHPFTLSSKFYESEWLQHLAYLFGIFS</sequence>
<evidence type="ECO:0000313" key="2">
    <source>
        <dbReference type="Proteomes" id="UP000499080"/>
    </source>
</evidence>
<dbReference type="Proteomes" id="UP000499080">
    <property type="component" value="Unassembled WGS sequence"/>
</dbReference>
<keyword evidence="2" id="KW-1185">Reference proteome</keyword>